<reference evidence="3 4" key="1">
    <citation type="journal article" date="2018" name="Gigascience">
        <title>Genomes of trombidid mites reveal novel predicted allergens and laterally-transferred genes associated with secondary metabolism.</title>
        <authorList>
            <person name="Dong X."/>
            <person name="Chaisiri K."/>
            <person name="Xia D."/>
            <person name="Armstrong S.D."/>
            <person name="Fang Y."/>
            <person name="Donnelly M.J."/>
            <person name="Kadowaki T."/>
            <person name="McGarry J.W."/>
            <person name="Darby A.C."/>
            <person name="Makepeace B.L."/>
        </authorList>
    </citation>
    <scope>NUCLEOTIDE SEQUENCE [LARGE SCALE GENOMIC DNA]</scope>
    <source>
        <strain evidence="3">UoL-WK</strain>
    </source>
</reference>
<keyword evidence="1" id="KW-0732">Signal</keyword>
<evidence type="ECO:0000313" key="4">
    <source>
        <dbReference type="Proteomes" id="UP000285301"/>
    </source>
</evidence>
<evidence type="ECO:0000256" key="1">
    <source>
        <dbReference type="SAM" id="SignalP"/>
    </source>
</evidence>
<dbReference type="EMBL" id="NCKU01000929">
    <property type="protein sequence ID" value="RWS13639.1"/>
    <property type="molecule type" value="Genomic_DNA"/>
</dbReference>
<keyword evidence="4" id="KW-1185">Reference proteome</keyword>
<feature type="chain" id="PRO_5036094759" evidence="1">
    <location>
        <begin position="23"/>
        <end position="296"/>
    </location>
</feature>
<dbReference type="EMBL" id="NCKU01001371">
    <property type="protein sequence ID" value="RWS12282.1"/>
    <property type="molecule type" value="Genomic_DNA"/>
</dbReference>
<protein>
    <submittedName>
        <fullName evidence="3">Uncharacterized protein</fullName>
    </submittedName>
</protein>
<evidence type="ECO:0000313" key="2">
    <source>
        <dbReference type="EMBL" id="RWS12282.1"/>
    </source>
</evidence>
<feature type="signal peptide" evidence="1">
    <location>
        <begin position="1"/>
        <end position="22"/>
    </location>
</feature>
<reference evidence="3" key="2">
    <citation type="submission" date="2018-11" db="EMBL/GenBank/DDBJ databases">
        <title>Trombidioid mite genomics.</title>
        <authorList>
            <person name="Dong X."/>
        </authorList>
    </citation>
    <scope>NUCLEOTIDE SEQUENCE</scope>
    <source>
        <strain evidence="3">UoL-WK</strain>
    </source>
</reference>
<dbReference type="AlphaFoldDB" id="A0A3S3PEJ3"/>
<proteinExistence type="predicted"/>
<evidence type="ECO:0000313" key="3">
    <source>
        <dbReference type="EMBL" id="RWS13639.1"/>
    </source>
</evidence>
<organism evidence="3 4">
    <name type="scientific">Dinothrombium tinctorium</name>
    <dbReference type="NCBI Taxonomy" id="1965070"/>
    <lineage>
        <taxon>Eukaryota</taxon>
        <taxon>Metazoa</taxon>
        <taxon>Ecdysozoa</taxon>
        <taxon>Arthropoda</taxon>
        <taxon>Chelicerata</taxon>
        <taxon>Arachnida</taxon>
        <taxon>Acari</taxon>
        <taxon>Acariformes</taxon>
        <taxon>Trombidiformes</taxon>
        <taxon>Prostigmata</taxon>
        <taxon>Anystina</taxon>
        <taxon>Parasitengona</taxon>
        <taxon>Trombidioidea</taxon>
        <taxon>Trombidiidae</taxon>
        <taxon>Dinothrombium</taxon>
    </lineage>
</organism>
<accession>A0A3S3PEJ3</accession>
<name>A0A3S3PEJ3_9ACAR</name>
<comment type="caution">
    <text evidence="3">The sequence shown here is derived from an EMBL/GenBank/DDBJ whole genome shotgun (WGS) entry which is preliminary data.</text>
</comment>
<gene>
    <name evidence="3" type="ORF">B4U79_17960</name>
    <name evidence="2" type="ORF">B4U79_18013</name>
</gene>
<dbReference type="Proteomes" id="UP000285301">
    <property type="component" value="Unassembled WGS sequence"/>
</dbReference>
<sequence>MKIKFSFIFSLLFVLDYKLVFACLGRAELCEADQDCCSNRCSYSSVKKYKQCIDALFSAGKPGQPEYCKYVNFFIPKALCRGKTERCETDLDCCSKHCVYNNVKKCYQCSDILFPVTKQIDSKCIENNENCKLDVECCSKQCVYNTLYGKNFCTAPASQNEKSSFVTQCNLKNERCSKDEDCCSSHCMYNFVKNQQICVESMLPNKAINVECSQANERCDTDEDCCSKLCAYDFRNRKRYCANIFYGHSFDTNDIDKSECLSLGEICSSRGECCSKLCSYNIIQGVNTCREYVYFP</sequence>